<dbReference type="PROSITE" id="PS00837">
    <property type="entry name" value="ALADH_PNT_2"/>
    <property type="match status" value="1"/>
</dbReference>
<keyword evidence="5" id="KW-0521">NADP</keyword>
<dbReference type="RefSeq" id="WP_188364902.1">
    <property type="nucleotide sequence ID" value="NZ_BAABJF010000015.1"/>
</dbReference>
<dbReference type="SUPFAM" id="SSF52283">
    <property type="entry name" value="Formate/glycerate dehydrogenase catalytic domain-like"/>
    <property type="match status" value="1"/>
</dbReference>
<dbReference type="SMART" id="SM01002">
    <property type="entry name" value="AlaDh_PNT_C"/>
    <property type="match status" value="1"/>
</dbReference>
<evidence type="ECO:0000256" key="8">
    <source>
        <dbReference type="ARBA" id="ARBA00048202"/>
    </source>
</evidence>
<organism evidence="11 12">
    <name type="scientific">Marinicella pacifica</name>
    <dbReference type="NCBI Taxonomy" id="1171543"/>
    <lineage>
        <taxon>Bacteria</taxon>
        <taxon>Pseudomonadati</taxon>
        <taxon>Pseudomonadota</taxon>
        <taxon>Gammaproteobacteria</taxon>
        <taxon>Lysobacterales</taxon>
        <taxon>Marinicellaceae</taxon>
        <taxon>Marinicella</taxon>
    </lineage>
</organism>
<dbReference type="SMART" id="SM01003">
    <property type="entry name" value="AlaDh_PNT_N"/>
    <property type="match status" value="1"/>
</dbReference>
<evidence type="ECO:0000313" key="11">
    <source>
        <dbReference type="EMBL" id="GGF93259.1"/>
    </source>
</evidence>
<comment type="function">
    <text evidence="1">The transhydrogenation between NADH and NADP is coupled to respiration and ATP hydrolysis and functions as a proton pump across the membrane.</text>
</comment>
<keyword evidence="12" id="KW-1185">Reference proteome</keyword>
<evidence type="ECO:0000259" key="10">
    <source>
        <dbReference type="SMART" id="SM01003"/>
    </source>
</evidence>
<dbReference type="GO" id="GO:0008750">
    <property type="term" value="F:proton-translocating NAD(P)+ transhydrogenase activity"/>
    <property type="evidence" value="ECO:0007669"/>
    <property type="project" value="UniProtKB-EC"/>
</dbReference>
<dbReference type="EC" id="7.1.1.1" evidence="3"/>
<dbReference type="InterPro" id="IPR007698">
    <property type="entry name" value="AlaDH/PNT_NAD(H)-bd"/>
</dbReference>
<sequence>MTITVGFVKENAANESRVAVVPETAAKMLALGWQVLFEPEAGLAAGFPDSHYPDTCQLAKRRTDVLEAADILVSVNGLNETDLPHLKQGAVVIGMVSPYSDQQRFVQAADHKLTVFSMELIPRITRAQAMDVLSSQAAVAGYKAVLLAASEAPRFFPMLTTAAGTIRPAQVLVIGAGVAGLQAIATAKRLGANVTGYDVRPETVEQVKSLGAKFLDLGVNAVGEGGYARELTAEEKQTQQDNLAEHLKSVDVLITTAAVPGRPAPEIVSQSMVENMKAGSVIVDLGAEGGGNCGPTKAGETVMVGQVKVIGPVNLPASVPLHASEMYARNIWNLLNIMHQESDFTLDWDDEILAGAVVTRDGQVVHAAVKQGLGEQS</sequence>
<evidence type="ECO:0000256" key="5">
    <source>
        <dbReference type="ARBA" id="ARBA00022857"/>
    </source>
</evidence>
<dbReference type="EMBL" id="BMEO01000004">
    <property type="protein sequence ID" value="GGF93259.1"/>
    <property type="molecule type" value="Genomic_DNA"/>
</dbReference>
<dbReference type="CDD" id="cd05304">
    <property type="entry name" value="Rubrum_tdh"/>
    <property type="match status" value="1"/>
</dbReference>
<keyword evidence="7" id="KW-0520">NAD</keyword>
<dbReference type="InterPro" id="IPR008143">
    <property type="entry name" value="Ala_DH/PNT_CS2"/>
</dbReference>
<evidence type="ECO:0000256" key="4">
    <source>
        <dbReference type="ARBA" id="ARBA00022741"/>
    </source>
</evidence>
<reference evidence="11" key="2">
    <citation type="submission" date="2020-09" db="EMBL/GenBank/DDBJ databases">
        <authorList>
            <person name="Sun Q."/>
            <person name="Zhou Y."/>
        </authorList>
    </citation>
    <scope>NUCLEOTIDE SEQUENCE</scope>
    <source>
        <strain evidence="11">CGMCC 1.12181</strain>
    </source>
</reference>
<evidence type="ECO:0000256" key="6">
    <source>
        <dbReference type="ARBA" id="ARBA00022967"/>
    </source>
</evidence>
<evidence type="ECO:0000256" key="3">
    <source>
        <dbReference type="ARBA" id="ARBA00012943"/>
    </source>
</evidence>
<evidence type="ECO:0000256" key="2">
    <source>
        <dbReference type="ARBA" id="ARBA00005689"/>
    </source>
</evidence>
<evidence type="ECO:0000259" key="9">
    <source>
        <dbReference type="SMART" id="SM01002"/>
    </source>
</evidence>
<dbReference type="GO" id="GO:0006740">
    <property type="term" value="P:NADPH regeneration"/>
    <property type="evidence" value="ECO:0007669"/>
    <property type="project" value="TreeGrafter"/>
</dbReference>
<dbReference type="GO" id="GO:0005886">
    <property type="term" value="C:plasma membrane"/>
    <property type="evidence" value="ECO:0007669"/>
    <property type="project" value="TreeGrafter"/>
</dbReference>
<dbReference type="InterPro" id="IPR036291">
    <property type="entry name" value="NAD(P)-bd_dom_sf"/>
</dbReference>
<dbReference type="Pfam" id="PF05222">
    <property type="entry name" value="AlaDh_PNT_N"/>
    <property type="match status" value="1"/>
</dbReference>
<reference evidence="11" key="1">
    <citation type="journal article" date="2014" name="Int. J. Syst. Evol. Microbiol.">
        <title>Complete genome sequence of Corynebacterium casei LMG S-19264T (=DSM 44701T), isolated from a smear-ripened cheese.</title>
        <authorList>
            <consortium name="US DOE Joint Genome Institute (JGI-PGF)"/>
            <person name="Walter F."/>
            <person name="Albersmeier A."/>
            <person name="Kalinowski J."/>
            <person name="Ruckert C."/>
        </authorList>
    </citation>
    <scope>NUCLEOTIDE SEQUENCE</scope>
    <source>
        <strain evidence="11">CGMCC 1.12181</strain>
    </source>
</reference>
<keyword evidence="4" id="KW-0547">Nucleotide-binding</keyword>
<dbReference type="InterPro" id="IPR007886">
    <property type="entry name" value="AlaDH/PNT_N"/>
</dbReference>
<evidence type="ECO:0000256" key="7">
    <source>
        <dbReference type="ARBA" id="ARBA00023027"/>
    </source>
</evidence>
<dbReference type="Proteomes" id="UP000605253">
    <property type="component" value="Unassembled WGS sequence"/>
</dbReference>
<dbReference type="AlphaFoldDB" id="A0A917CM71"/>
<dbReference type="Pfam" id="PF01262">
    <property type="entry name" value="AlaDh_PNT_C"/>
    <property type="match status" value="1"/>
</dbReference>
<dbReference type="PANTHER" id="PTHR10160">
    <property type="entry name" value="NAD(P) TRANSHYDROGENASE"/>
    <property type="match status" value="1"/>
</dbReference>
<evidence type="ECO:0000256" key="1">
    <source>
        <dbReference type="ARBA" id="ARBA00003943"/>
    </source>
</evidence>
<name>A0A917CM71_9GAMM</name>
<feature type="domain" description="Alanine dehydrogenase/pyridine nucleotide transhydrogenase NAD(H)-binding" evidence="9">
    <location>
        <begin position="149"/>
        <end position="311"/>
    </location>
</feature>
<feature type="domain" description="Alanine dehydrogenase/pyridine nucleotide transhydrogenase N-terminal" evidence="10">
    <location>
        <begin position="6"/>
        <end position="140"/>
    </location>
</feature>
<comment type="catalytic activity">
    <reaction evidence="8">
        <text>NAD(+) + NADPH + H(+)(in) = NADH + NADP(+) + H(+)(out)</text>
        <dbReference type="Rhea" id="RHEA:47992"/>
        <dbReference type="ChEBI" id="CHEBI:15378"/>
        <dbReference type="ChEBI" id="CHEBI:57540"/>
        <dbReference type="ChEBI" id="CHEBI:57783"/>
        <dbReference type="ChEBI" id="CHEBI:57945"/>
        <dbReference type="ChEBI" id="CHEBI:58349"/>
        <dbReference type="EC" id="7.1.1.1"/>
    </reaction>
</comment>
<proteinExistence type="inferred from homology"/>
<keyword evidence="6" id="KW-1278">Translocase</keyword>
<comment type="similarity">
    <text evidence="2">Belongs to the AlaDH/PNT family.</text>
</comment>
<dbReference type="Gene3D" id="3.40.50.720">
    <property type="entry name" value="NAD(P)-binding Rossmann-like Domain"/>
    <property type="match status" value="2"/>
</dbReference>
<dbReference type="GO" id="GO:0050661">
    <property type="term" value="F:NADP binding"/>
    <property type="evidence" value="ECO:0007669"/>
    <property type="project" value="TreeGrafter"/>
</dbReference>
<dbReference type="GO" id="GO:0016491">
    <property type="term" value="F:oxidoreductase activity"/>
    <property type="evidence" value="ECO:0007669"/>
    <property type="project" value="InterPro"/>
</dbReference>
<accession>A0A917CM71</accession>
<comment type="caution">
    <text evidence="11">The sequence shown here is derived from an EMBL/GenBank/DDBJ whole genome shotgun (WGS) entry which is preliminary data.</text>
</comment>
<protein>
    <recommendedName>
        <fullName evidence="3">proton-translocating NAD(P)(+) transhydrogenase</fullName>
        <ecNumber evidence="3">7.1.1.1</ecNumber>
    </recommendedName>
</protein>
<dbReference type="SUPFAM" id="SSF51735">
    <property type="entry name" value="NAD(P)-binding Rossmann-fold domains"/>
    <property type="match status" value="1"/>
</dbReference>
<dbReference type="PANTHER" id="PTHR10160:SF19">
    <property type="entry name" value="PROTON-TRANSLOCATING NAD(P)(+) TRANSHYDROGENASE"/>
    <property type="match status" value="1"/>
</dbReference>
<gene>
    <name evidence="11" type="ORF">GCM10011365_13130</name>
</gene>
<evidence type="ECO:0000313" key="12">
    <source>
        <dbReference type="Proteomes" id="UP000605253"/>
    </source>
</evidence>